<feature type="compositionally biased region" description="Basic and acidic residues" evidence="1">
    <location>
        <begin position="341"/>
        <end position="353"/>
    </location>
</feature>
<keyword evidence="3" id="KW-1185">Reference proteome</keyword>
<dbReference type="Proteomes" id="UP001362999">
    <property type="component" value="Unassembled WGS sequence"/>
</dbReference>
<sequence>MPHDKYTEPGSVSTIYIPGSLCEKKLRFPGAELFRSKWQASPSNQTQETFRRSEARKMIVGGGGQKKEWALEPEAYAERYTGIDGGATVAFEASDSTESPVDAARALHETTTECKDVKRRAGDEGHCSCAEGDSSLRESSTSTGRWGPVPSPVNSHPHSPTIRLLPVPPKTRGNLLPRASQHADGGRRVRQGWYYSRAPPLPMRTKKIRRVEGTKRASGPSKSIHPARASCTYAHLDSDQLPVRSSPRQPPLRSDEYFTRPPSSSRIVAVLLPPETHDPRPPRNDTHKTLIRRHGISLISPVTVLLLSSPTVATNLLPSSHSLPPPPQSLLPRPPSAGRVTARDDDSKRESRHPSSQRGIWAWYAPKAVDVGEAKRSTQRFAYTAPDLSPCLRDFRIPAVSRLTAVSRVLRPTFRSPRPPPPDLPLDHPSSSLDPIKVVLHEATSMRGRRQCHGEREARE</sequence>
<proteinExistence type="predicted"/>
<organism evidence="2 3">
    <name type="scientific">Favolaschia claudopus</name>
    <dbReference type="NCBI Taxonomy" id="2862362"/>
    <lineage>
        <taxon>Eukaryota</taxon>
        <taxon>Fungi</taxon>
        <taxon>Dikarya</taxon>
        <taxon>Basidiomycota</taxon>
        <taxon>Agaricomycotina</taxon>
        <taxon>Agaricomycetes</taxon>
        <taxon>Agaricomycetidae</taxon>
        <taxon>Agaricales</taxon>
        <taxon>Marasmiineae</taxon>
        <taxon>Mycenaceae</taxon>
        <taxon>Favolaschia</taxon>
    </lineage>
</organism>
<feature type="compositionally biased region" description="Pro residues" evidence="1">
    <location>
        <begin position="323"/>
        <end position="335"/>
    </location>
</feature>
<feature type="compositionally biased region" description="Polar residues" evidence="1">
    <location>
        <begin position="39"/>
        <end position="48"/>
    </location>
</feature>
<dbReference type="AlphaFoldDB" id="A0AAW0CWG6"/>
<reference evidence="2 3" key="1">
    <citation type="journal article" date="2024" name="J Genomics">
        <title>Draft genome sequencing and assembly of Favolaschia claudopus CIRM-BRFM 2984 isolated from oak limbs.</title>
        <authorList>
            <person name="Navarro D."/>
            <person name="Drula E."/>
            <person name="Chaduli D."/>
            <person name="Cazenave R."/>
            <person name="Ahrendt S."/>
            <person name="Wang J."/>
            <person name="Lipzen A."/>
            <person name="Daum C."/>
            <person name="Barry K."/>
            <person name="Grigoriev I.V."/>
            <person name="Favel A."/>
            <person name="Rosso M.N."/>
            <person name="Martin F."/>
        </authorList>
    </citation>
    <scope>NUCLEOTIDE SEQUENCE [LARGE SCALE GENOMIC DNA]</scope>
    <source>
        <strain evidence="2 3">CIRM-BRFM 2984</strain>
    </source>
</reference>
<feature type="region of interest" description="Disordered" evidence="1">
    <location>
        <begin position="39"/>
        <end position="66"/>
    </location>
</feature>
<feature type="region of interest" description="Disordered" evidence="1">
    <location>
        <begin position="235"/>
        <end position="287"/>
    </location>
</feature>
<accession>A0AAW0CWG6</accession>
<evidence type="ECO:0000313" key="2">
    <source>
        <dbReference type="EMBL" id="KAK7042821.1"/>
    </source>
</evidence>
<evidence type="ECO:0000313" key="3">
    <source>
        <dbReference type="Proteomes" id="UP001362999"/>
    </source>
</evidence>
<feature type="region of interest" description="Disordered" evidence="1">
    <location>
        <begin position="121"/>
        <end position="169"/>
    </location>
</feature>
<feature type="region of interest" description="Disordered" evidence="1">
    <location>
        <begin position="413"/>
        <end position="432"/>
    </location>
</feature>
<protein>
    <submittedName>
        <fullName evidence="2">Uncharacterized protein</fullName>
    </submittedName>
</protein>
<feature type="compositionally biased region" description="Basic and acidic residues" evidence="1">
    <location>
        <begin position="275"/>
        <end position="287"/>
    </location>
</feature>
<name>A0AAW0CWG6_9AGAR</name>
<gene>
    <name evidence="2" type="ORF">R3P38DRAFT_3449523</name>
</gene>
<dbReference type="EMBL" id="JAWWNJ010000013">
    <property type="protein sequence ID" value="KAK7042821.1"/>
    <property type="molecule type" value="Genomic_DNA"/>
</dbReference>
<feature type="region of interest" description="Disordered" evidence="1">
    <location>
        <begin position="318"/>
        <end position="357"/>
    </location>
</feature>
<evidence type="ECO:0000256" key="1">
    <source>
        <dbReference type="SAM" id="MobiDB-lite"/>
    </source>
</evidence>
<comment type="caution">
    <text evidence="2">The sequence shown here is derived from an EMBL/GenBank/DDBJ whole genome shotgun (WGS) entry which is preliminary data.</text>
</comment>